<sequence length="567" mass="59033">MQPWYQTYIPLGSLWLSTLVAAIPILFFFLALAVLRLKGHVAAAITLVLALCVAIFAYGMPVRQALAAAGFGFAYGLWPIAWIIITAVFLYKIVVKTGQFEIIRASVLSITDDQRLQMLLIGFSFGAFLEGAAGFGAPVAITSALLVGLGFEPLYAAGLCLIANTAPVAFGAMGIPIIVAGQVTGIDPFLIGAMAGRQLPLLSMFVPFWLVFIMDGKRGLKETWPAALVAGGSFAVTQYFTSNHIGPELPDITSALVSLVALASFLKVWQPKRAAQASGVNVSGGAAALGGFGGGNGAANASSRKASPYSGAQTLRAWSPFLLLTAVVTVWSLKPFKALFAAKGALAGTVLSIHVPGLDKLVMRTAPIVAKPTAYAAVFNFDWLSAVGTAILLTAIISTIVLRMKPGAAIAAFVETLGELRRPVLSIGLVLSFAFIANYSGMSSTLALALAGTGAAFPFFSPFLGWMGVFLTGSDTSSNALFCSLQNTTAHQIGVSNTLLVAANTSGGVSGKMISPQSIAVACAATGLVGKESSLFRFTLRHSLFFATIVGIVTTLQAYVLTGMIPQ</sequence>
<comment type="caution">
    <text evidence="9">The sequence shown here is derived from an EMBL/GenBank/DDBJ whole genome shotgun (WGS) entry which is preliminary data.</text>
</comment>
<evidence type="ECO:0000256" key="7">
    <source>
        <dbReference type="ARBA" id="ARBA00023136"/>
    </source>
</evidence>
<evidence type="ECO:0000313" key="10">
    <source>
        <dbReference type="Proteomes" id="UP001596103"/>
    </source>
</evidence>
<dbReference type="PANTHER" id="PTHR30003">
    <property type="entry name" value="L-LACTATE PERMEASE"/>
    <property type="match status" value="1"/>
</dbReference>
<reference evidence="10" key="1">
    <citation type="journal article" date="2019" name="Int. J. Syst. Evol. Microbiol.">
        <title>The Global Catalogue of Microorganisms (GCM) 10K type strain sequencing project: providing services to taxonomists for standard genome sequencing and annotation.</title>
        <authorList>
            <consortium name="The Broad Institute Genomics Platform"/>
            <consortium name="The Broad Institute Genome Sequencing Center for Infectious Disease"/>
            <person name="Wu L."/>
            <person name="Ma J."/>
        </authorList>
    </citation>
    <scope>NUCLEOTIDE SEQUENCE [LARGE SCALE GENOMIC DNA]</scope>
    <source>
        <strain evidence="10">CCUG 56042</strain>
    </source>
</reference>
<evidence type="ECO:0000256" key="6">
    <source>
        <dbReference type="ARBA" id="ARBA00022989"/>
    </source>
</evidence>
<proteinExistence type="inferred from homology"/>
<feature type="transmembrane region" description="Helical" evidence="8">
    <location>
        <begin position="41"/>
        <end position="59"/>
    </location>
</feature>
<evidence type="ECO:0000256" key="4">
    <source>
        <dbReference type="ARBA" id="ARBA00022475"/>
    </source>
</evidence>
<feature type="transmembrane region" description="Helical" evidence="8">
    <location>
        <begin position="423"/>
        <end position="440"/>
    </location>
</feature>
<feature type="transmembrane region" description="Helical" evidence="8">
    <location>
        <begin position="315"/>
        <end position="333"/>
    </location>
</feature>
<accession>A0ABW0J790</accession>
<protein>
    <recommendedName>
        <fullName evidence="8">L-lactate permease</fullName>
    </recommendedName>
</protein>
<evidence type="ECO:0000256" key="3">
    <source>
        <dbReference type="ARBA" id="ARBA00022448"/>
    </source>
</evidence>
<evidence type="ECO:0000256" key="8">
    <source>
        <dbReference type="RuleBase" id="RU365092"/>
    </source>
</evidence>
<dbReference type="EMBL" id="JBHSMP010000011">
    <property type="protein sequence ID" value="MFC5428879.1"/>
    <property type="molecule type" value="Genomic_DNA"/>
</dbReference>
<evidence type="ECO:0000256" key="5">
    <source>
        <dbReference type="ARBA" id="ARBA00022692"/>
    </source>
</evidence>
<feature type="transmembrane region" description="Helical" evidence="8">
    <location>
        <begin position="12"/>
        <end position="35"/>
    </location>
</feature>
<keyword evidence="6 8" id="KW-1133">Transmembrane helix</keyword>
<comment type="function">
    <text evidence="8">Uptake of L-lactate across the membrane. Can also transport D-lactate and glycolate.</text>
</comment>
<keyword evidence="3 8" id="KW-0813">Transport</keyword>
<feature type="transmembrane region" description="Helical" evidence="8">
    <location>
        <begin position="446"/>
        <end position="471"/>
    </location>
</feature>
<feature type="transmembrane region" description="Helical" evidence="8">
    <location>
        <begin position="189"/>
        <end position="212"/>
    </location>
</feature>
<feature type="transmembrane region" description="Helical" evidence="8">
    <location>
        <begin position="544"/>
        <end position="565"/>
    </location>
</feature>
<comment type="subcellular location">
    <subcellularLocation>
        <location evidence="8">Cell inner membrane</location>
        <topology evidence="8">Multi-pass membrane protein</topology>
    </subcellularLocation>
    <subcellularLocation>
        <location evidence="1">Cell membrane</location>
        <topology evidence="1">Multi-pass membrane protein</topology>
    </subcellularLocation>
</comment>
<evidence type="ECO:0000256" key="1">
    <source>
        <dbReference type="ARBA" id="ARBA00004651"/>
    </source>
</evidence>
<keyword evidence="7 8" id="KW-0472">Membrane</keyword>
<gene>
    <name evidence="9" type="ORF">ACFPTO_08720</name>
</gene>
<feature type="transmembrane region" description="Helical" evidence="8">
    <location>
        <begin position="118"/>
        <end position="147"/>
    </location>
</feature>
<dbReference type="NCBIfam" id="TIGR00795">
    <property type="entry name" value="lctP"/>
    <property type="match status" value="1"/>
</dbReference>
<feature type="transmembrane region" description="Helical" evidence="8">
    <location>
        <begin position="66"/>
        <end position="91"/>
    </location>
</feature>
<name>A0ABW0J790_9BURK</name>
<dbReference type="Pfam" id="PF02652">
    <property type="entry name" value="Lactate_perm"/>
    <property type="match status" value="1"/>
</dbReference>
<dbReference type="PANTHER" id="PTHR30003:SF0">
    <property type="entry name" value="GLYCOLATE PERMEASE GLCA-RELATED"/>
    <property type="match status" value="1"/>
</dbReference>
<feature type="transmembrane region" description="Helical" evidence="8">
    <location>
        <begin position="383"/>
        <end position="402"/>
    </location>
</feature>
<feature type="transmembrane region" description="Helical" evidence="8">
    <location>
        <begin position="154"/>
        <end position="183"/>
    </location>
</feature>
<evidence type="ECO:0000313" key="9">
    <source>
        <dbReference type="EMBL" id="MFC5428879.1"/>
    </source>
</evidence>
<comment type="similarity">
    <text evidence="2 8">Belongs to the lactate permease family.</text>
</comment>
<evidence type="ECO:0000256" key="2">
    <source>
        <dbReference type="ARBA" id="ARBA00010100"/>
    </source>
</evidence>
<keyword evidence="4" id="KW-1003">Cell membrane</keyword>
<keyword evidence="5 8" id="KW-0812">Transmembrane</keyword>
<dbReference type="RefSeq" id="WP_377710861.1">
    <property type="nucleotide sequence ID" value="NZ_JBHSMP010000011.1"/>
</dbReference>
<keyword evidence="10" id="KW-1185">Reference proteome</keyword>
<keyword evidence="8" id="KW-0997">Cell inner membrane</keyword>
<dbReference type="Proteomes" id="UP001596103">
    <property type="component" value="Unassembled WGS sequence"/>
</dbReference>
<dbReference type="InterPro" id="IPR003804">
    <property type="entry name" value="Lactate_perm"/>
</dbReference>
<organism evidence="9 10">
    <name type="scientific">Paraburkholderia denitrificans</name>
    <dbReference type="NCBI Taxonomy" id="694025"/>
    <lineage>
        <taxon>Bacteria</taxon>
        <taxon>Pseudomonadati</taxon>
        <taxon>Pseudomonadota</taxon>
        <taxon>Betaproteobacteria</taxon>
        <taxon>Burkholderiales</taxon>
        <taxon>Burkholderiaceae</taxon>
        <taxon>Paraburkholderia</taxon>
    </lineage>
</organism>